<dbReference type="EMBL" id="JBFTWV010000126">
    <property type="protein sequence ID" value="KAL2786090.1"/>
    <property type="molecule type" value="Genomic_DNA"/>
</dbReference>
<name>A0ABR4FS58_9EURO</name>
<feature type="domain" description="CNH" evidence="4">
    <location>
        <begin position="210"/>
        <end position="500"/>
    </location>
</feature>
<evidence type="ECO:0000313" key="5">
    <source>
        <dbReference type="EMBL" id="KAL2786090.1"/>
    </source>
</evidence>
<evidence type="ECO:0000313" key="6">
    <source>
        <dbReference type="Proteomes" id="UP001610563"/>
    </source>
</evidence>
<dbReference type="InterPro" id="IPR011993">
    <property type="entry name" value="PH-like_dom_sf"/>
</dbReference>
<evidence type="ECO:0000256" key="3">
    <source>
        <dbReference type="SAM" id="MobiDB-lite"/>
    </source>
</evidence>
<proteinExistence type="predicted"/>
<protein>
    <submittedName>
        <fullName evidence="5">CNH domain-containing protein</fullName>
    </submittedName>
</protein>
<organism evidence="5 6">
    <name type="scientific">Aspergillus keveii</name>
    <dbReference type="NCBI Taxonomy" id="714993"/>
    <lineage>
        <taxon>Eukaryota</taxon>
        <taxon>Fungi</taxon>
        <taxon>Dikarya</taxon>
        <taxon>Ascomycota</taxon>
        <taxon>Pezizomycotina</taxon>
        <taxon>Eurotiomycetes</taxon>
        <taxon>Eurotiomycetidae</taxon>
        <taxon>Eurotiales</taxon>
        <taxon>Aspergillaceae</taxon>
        <taxon>Aspergillus</taxon>
        <taxon>Aspergillus subgen. Nidulantes</taxon>
    </lineage>
</organism>
<dbReference type="Proteomes" id="UP001610563">
    <property type="component" value="Unassembled WGS sequence"/>
</dbReference>
<keyword evidence="2" id="KW-0344">Guanine-nucleotide releasing factor</keyword>
<dbReference type="Pfam" id="PF15405">
    <property type="entry name" value="PH_5"/>
    <property type="match status" value="1"/>
</dbReference>
<dbReference type="PANTHER" id="PTHR46572:SF2">
    <property type="entry name" value="RHO1 GDP-GTP EXCHANGE PROTEIN 1-RELATED"/>
    <property type="match status" value="1"/>
</dbReference>
<evidence type="ECO:0000259" key="4">
    <source>
        <dbReference type="PROSITE" id="PS50219"/>
    </source>
</evidence>
<dbReference type="InterPro" id="IPR052233">
    <property type="entry name" value="Rho-type_GEFs"/>
</dbReference>
<keyword evidence="1" id="KW-0597">Phosphoprotein</keyword>
<evidence type="ECO:0000256" key="2">
    <source>
        <dbReference type="ARBA" id="ARBA00022658"/>
    </source>
</evidence>
<sequence length="524" mass="58523">MSQQYRASPEFTVIHDTSSIVSIDSTSTESTGTSTPEQTQPLSTAFQTGSFVKKSHIRSYQTSARSEIRLHKGSGSGTTTRGPDVVAYLLDAAVLLVKAKAKWVRGYEQYEVYKEPIPLLQLSISSSPVSDRPSLSRALSRMILHGKSSLEDKQTLLLTRLGTNGFTKTFFATSTTQLAEFLAAIKQRQKELVARFDRHFSKTVIIPAVRDRIQCLLPVERKGKILYGTASGLYILDRGSTSELSRQVLDTKHVKQIERFGDGGYLVLANRRLLLYTADSIIKENNEKGAQSQPKGHLVHNGAVDFYKSGIGLGRELVCAVKTSPLSTTIYVYKTDKPGFAGKVQHNTILFRKYNIPTEAYSVHFLRSTLCIGCARGFEVLSLETADLVSQSLLDQADTSLDFAQRAKILITPIDMQRLNGEFLLNYREFSFFVNRNGWRSRPDFLIRWEGAPVSFVLQYPYIIAFGSRLIEVAHVVKGKMEWVTVGKDIRMVFSSPGEVLIVQEDDAGHDVVIRLDMFLIPTS</sequence>
<dbReference type="Gene3D" id="2.30.29.30">
    <property type="entry name" value="Pleckstrin-homology domain (PH domain)/Phosphotyrosine-binding domain (PTB)"/>
    <property type="match status" value="1"/>
</dbReference>
<feature type="region of interest" description="Disordered" evidence="3">
    <location>
        <begin position="22"/>
        <end position="41"/>
    </location>
</feature>
<accession>A0ABR4FS58</accession>
<gene>
    <name evidence="5" type="ORF">BJX66DRAFT_342478</name>
</gene>
<comment type="caution">
    <text evidence="5">The sequence shown here is derived from an EMBL/GenBank/DDBJ whole genome shotgun (WGS) entry which is preliminary data.</text>
</comment>
<dbReference type="Pfam" id="PF00780">
    <property type="entry name" value="CNH"/>
    <property type="match status" value="1"/>
</dbReference>
<evidence type="ECO:0000256" key="1">
    <source>
        <dbReference type="ARBA" id="ARBA00022553"/>
    </source>
</evidence>
<dbReference type="PANTHER" id="PTHR46572">
    <property type="entry name" value="RHO1 GDP-GTP EXCHANGE PROTEIN 1-RELATED"/>
    <property type="match status" value="1"/>
</dbReference>
<keyword evidence="6" id="KW-1185">Reference proteome</keyword>
<reference evidence="5 6" key="1">
    <citation type="submission" date="2024-07" db="EMBL/GenBank/DDBJ databases">
        <title>Section-level genome sequencing and comparative genomics of Aspergillus sections Usti and Cavernicolus.</title>
        <authorList>
            <consortium name="Lawrence Berkeley National Laboratory"/>
            <person name="Nybo J.L."/>
            <person name="Vesth T.C."/>
            <person name="Theobald S."/>
            <person name="Frisvad J.C."/>
            <person name="Larsen T.O."/>
            <person name="Kjaerboelling I."/>
            <person name="Rothschild-Mancinelli K."/>
            <person name="Lyhne E.K."/>
            <person name="Kogle M.E."/>
            <person name="Barry K."/>
            <person name="Clum A."/>
            <person name="Na H."/>
            <person name="Ledsgaard L."/>
            <person name="Lin J."/>
            <person name="Lipzen A."/>
            <person name="Kuo A."/>
            <person name="Riley R."/>
            <person name="Mondo S."/>
            <person name="Labutti K."/>
            <person name="Haridas S."/>
            <person name="Pangalinan J."/>
            <person name="Salamov A.A."/>
            <person name="Simmons B.A."/>
            <person name="Magnuson J.K."/>
            <person name="Chen J."/>
            <person name="Drula E."/>
            <person name="Henrissat B."/>
            <person name="Wiebenga A."/>
            <person name="Lubbers R.J."/>
            <person name="Gomes A.C."/>
            <person name="Makela M.R."/>
            <person name="Stajich J."/>
            <person name="Grigoriev I.V."/>
            <person name="Mortensen U.H."/>
            <person name="De Vries R.P."/>
            <person name="Baker S.E."/>
            <person name="Andersen M.R."/>
        </authorList>
    </citation>
    <scope>NUCLEOTIDE SEQUENCE [LARGE SCALE GENOMIC DNA]</scope>
    <source>
        <strain evidence="5 6">CBS 209.92</strain>
    </source>
</reference>
<dbReference type="InterPro" id="IPR041675">
    <property type="entry name" value="PH_5"/>
</dbReference>
<dbReference type="InterPro" id="IPR001180">
    <property type="entry name" value="CNH_dom"/>
</dbReference>
<dbReference type="SMART" id="SM00036">
    <property type="entry name" value="CNH"/>
    <property type="match status" value="1"/>
</dbReference>
<dbReference type="PROSITE" id="PS50219">
    <property type="entry name" value="CNH"/>
    <property type="match status" value="1"/>
</dbReference>